<evidence type="ECO:0000256" key="4">
    <source>
        <dbReference type="ARBA" id="ARBA00023306"/>
    </source>
</evidence>
<accession>V3ZW41</accession>
<dbReference type="GeneID" id="20240735"/>
<evidence type="ECO:0000313" key="8">
    <source>
        <dbReference type="Proteomes" id="UP000030746"/>
    </source>
</evidence>
<comment type="function">
    <text evidence="5">May play a role in the regulation of cytokinesis. May play a role in signaling by stimulating protein glycosylation. Induces neuritogenesis by activating the Ras-MAP kinase pathway and is necessary for the survival of cerebellar neurons. Does not appear to play a major role in ciliogenesis.</text>
</comment>
<keyword evidence="4" id="KW-0131">Cell cycle</keyword>
<keyword evidence="8" id="KW-1185">Reference proteome</keyword>
<evidence type="ECO:0000256" key="3">
    <source>
        <dbReference type="ARBA" id="ARBA00022618"/>
    </source>
</evidence>
<gene>
    <name evidence="7" type="ORF">LOTGIDRAFT_167953</name>
</gene>
<organism evidence="7 8">
    <name type="scientific">Lottia gigantea</name>
    <name type="common">Giant owl limpet</name>
    <dbReference type="NCBI Taxonomy" id="225164"/>
    <lineage>
        <taxon>Eukaryota</taxon>
        <taxon>Metazoa</taxon>
        <taxon>Spiralia</taxon>
        <taxon>Lophotrochozoa</taxon>
        <taxon>Mollusca</taxon>
        <taxon>Gastropoda</taxon>
        <taxon>Patellogastropoda</taxon>
        <taxon>Lottioidea</taxon>
        <taxon>Lottiidae</taxon>
        <taxon>Lottia</taxon>
    </lineage>
</organism>
<evidence type="ECO:0000256" key="1">
    <source>
        <dbReference type="ARBA" id="ARBA00008384"/>
    </source>
</evidence>
<sequence>MDIFTQIKSNLECQNWSDAGENFSILTKKLQDETFRLNHGKDVFKCADTTIKSLCPKLSEITKRHHCEIDFVKNQKILLGCFRALRNSCAGSHDNQDLIFEHPDILTELQKLFQELTVIPNKTGVVELLRCAVQFLGNLCVGNIKTQSVVWRQFLPCISVMVNKVEDVPLTNYSCMFLHTCLLTRLDSTISTESTEFYIIITCILNKLTQTDIEWGLFVIEDIFLVPDYFKNISHQLENKEWIFLVEVMINALKATELNKKEPVHMSNIECLCSEIINNSYRILSVNTDYTDSIQQKSLLLCKMIEALGIATSSLPDVYPTIQHNTELLTTVINLLKGIDEVGKAGGGVFSSVEKLSEINQVDTDHPVYGLKRDVVRLIANMVIKHRDNQDTVRTLDGIPLLLDQSNMDGKNPCILSF</sequence>
<dbReference type="InterPro" id="IPR016024">
    <property type="entry name" value="ARM-type_fold"/>
</dbReference>
<evidence type="ECO:0000256" key="5">
    <source>
        <dbReference type="ARBA" id="ARBA00045173"/>
    </source>
</evidence>
<keyword evidence="3" id="KW-0132">Cell division</keyword>
<dbReference type="Pfam" id="PF09759">
    <property type="entry name" value="Atx10homo_assoc"/>
    <property type="match status" value="1"/>
</dbReference>
<feature type="domain" description="Ataxin-10" evidence="6">
    <location>
        <begin position="371"/>
        <end position="415"/>
    </location>
</feature>
<dbReference type="SUPFAM" id="SSF48371">
    <property type="entry name" value="ARM repeat"/>
    <property type="match status" value="1"/>
</dbReference>
<dbReference type="InterPro" id="IPR011989">
    <property type="entry name" value="ARM-like"/>
</dbReference>
<dbReference type="PANTHER" id="PTHR13255:SF0">
    <property type="entry name" value="ATAXIN-10"/>
    <property type="match status" value="1"/>
</dbReference>
<dbReference type="EMBL" id="KB203301">
    <property type="protein sequence ID" value="ESO85166.1"/>
    <property type="molecule type" value="Genomic_DNA"/>
</dbReference>
<dbReference type="PANTHER" id="PTHR13255">
    <property type="entry name" value="ATAXIN-10"/>
    <property type="match status" value="1"/>
</dbReference>
<evidence type="ECO:0000256" key="2">
    <source>
        <dbReference type="ARBA" id="ARBA00018804"/>
    </source>
</evidence>
<evidence type="ECO:0000259" key="6">
    <source>
        <dbReference type="Pfam" id="PF09759"/>
    </source>
</evidence>
<dbReference type="GO" id="GO:0051301">
    <property type="term" value="P:cell division"/>
    <property type="evidence" value="ECO:0007669"/>
    <property type="project" value="UniProtKB-KW"/>
</dbReference>
<dbReference type="GO" id="GO:0031175">
    <property type="term" value="P:neuron projection development"/>
    <property type="evidence" value="ECO:0007669"/>
    <property type="project" value="TreeGrafter"/>
</dbReference>
<dbReference type="OMA" id="CAWESPP"/>
<proteinExistence type="inferred from homology"/>
<dbReference type="OrthoDB" id="379794at2759"/>
<dbReference type="Proteomes" id="UP000030746">
    <property type="component" value="Unassembled WGS sequence"/>
</dbReference>
<dbReference type="AlphaFoldDB" id="V3ZW41"/>
<dbReference type="Gene3D" id="1.25.10.10">
    <property type="entry name" value="Leucine-rich Repeat Variant"/>
    <property type="match status" value="1"/>
</dbReference>
<protein>
    <recommendedName>
        <fullName evidence="2">Ataxin-10</fullName>
    </recommendedName>
</protein>
<dbReference type="InterPro" id="IPR051374">
    <property type="entry name" value="Ataxin-10/CTR86_families"/>
</dbReference>
<dbReference type="GO" id="GO:0005829">
    <property type="term" value="C:cytosol"/>
    <property type="evidence" value="ECO:0007669"/>
    <property type="project" value="TreeGrafter"/>
</dbReference>
<comment type="similarity">
    <text evidence="1">Belongs to the ataxin-10 family.</text>
</comment>
<dbReference type="InterPro" id="IPR019156">
    <property type="entry name" value="Ataxin-10_domain"/>
</dbReference>
<dbReference type="KEGG" id="lgi:LOTGIDRAFT_167953"/>
<evidence type="ECO:0000313" key="7">
    <source>
        <dbReference type="EMBL" id="ESO85166.1"/>
    </source>
</evidence>
<dbReference type="RefSeq" id="XP_009064084.1">
    <property type="nucleotide sequence ID" value="XM_009065836.1"/>
</dbReference>
<dbReference type="HOGENOM" id="CLU_046084_1_0_1"/>
<name>V3ZW41_LOTGI</name>
<dbReference type="CTD" id="20240735"/>
<reference evidence="7 8" key="1">
    <citation type="journal article" date="2013" name="Nature">
        <title>Insights into bilaterian evolution from three spiralian genomes.</title>
        <authorList>
            <person name="Simakov O."/>
            <person name="Marletaz F."/>
            <person name="Cho S.J."/>
            <person name="Edsinger-Gonzales E."/>
            <person name="Havlak P."/>
            <person name="Hellsten U."/>
            <person name="Kuo D.H."/>
            <person name="Larsson T."/>
            <person name="Lv J."/>
            <person name="Arendt D."/>
            <person name="Savage R."/>
            <person name="Osoegawa K."/>
            <person name="de Jong P."/>
            <person name="Grimwood J."/>
            <person name="Chapman J.A."/>
            <person name="Shapiro H."/>
            <person name="Aerts A."/>
            <person name="Otillar R.P."/>
            <person name="Terry A.Y."/>
            <person name="Boore J.L."/>
            <person name="Grigoriev I.V."/>
            <person name="Lindberg D.R."/>
            <person name="Seaver E.C."/>
            <person name="Weisblat D.A."/>
            <person name="Putnam N.H."/>
            <person name="Rokhsar D.S."/>
        </authorList>
    </citation>
    <scope>NUCLEOTIDE SEQUENCE [LARGE SCALE GENOMIC DNA]</scope>
</reference>
<dbReference type="STRING" id="225164.V3ZW41"/>